<organism evidence="1 2">
    <name type="scientific">Portibacter lacus</name>
    <dbReference type="NCBI Taxonomy" id="1099794"/>
    <lineage>
        <taxon>Bacteria</taxon>
        <taxon>Pseudomonadati</taxon>
        <taxon>Bacteroidota</taxon>
        <taxon>Saprospiria</taxon>
        <taxon>Saprospirales</taxon>
        <taxon>Haliscomenobacteraceae</taxon>
        <taxon>Portibacter</taxon>
    </lineage>
</organism>
<reference evidence="1" key="1">
    <citation type="journal article" date="2014" name="Int. J. Syst. Evol. Microbiol.">
        <title>Complete genome sequence of Corynebacterium casei LMG S-19264T (=DSM 44701T), isolated from a smear-ripened cheese.</title>
        <authorList>
            <consortium name="US DOE Joint Genome Institute (JGI-PGF)"/>
            <person name="Walter F."/>
            <person name="Albersmeier A."/>
            <person name="Kalinowski J."/>
            <person name="Ruckert C."/>
        </authorList>
    </citation>
    <scope>NUCLEOTIDE SEQUENCE</scope>
    <source>
        <strain evidence="1">NBRC 108769</strain>
    </source>
</reference>
<evidence type="ECO:0000313" key="2">
    <source>
        <dbReference type="Proteomes" id="UP001156666"/>
    </source>
</evidence>
<protein>
    <submittedName>
        <fullName evidence="1">Uncharacterized protein</fullName>
    </submittedName>
</protein>
<dbReference type="EMBL" id="BSOH01000012">
    <property type="protein sequence ID" value="GLR17469.1"/>
    <property type="molecule type" value="Genomic_DNA"/>
</dbReference>
<proteinExistence type="predicted"/>
<comment type="caution">
    <text evidence="1">The sequence shown here is derived from an EMBL/GenBank/DDBJ whole genome shotgun (WGS) entry which is preliminary data.</text>
</comment>
<reference evidence="1" key="2">
    <citation type="submission" date="2023-01" db="EMBL/GenBank/DDBJ databases">
        <title>Draft genome sequence of Portibacter lacus strain NBRC 108769.</title>
        <authorList>
            <person name="Sun Q."/>
            <person name="Mori K."/>
        </authorList>
    </citation>
    <scope>NUCLEOTIDE SEQUENCE</scope>
    <source>
        <strain evidence="1">NBRC 108769</strain>
    </source>
</reference>
<dbReference type="Proteomes" id="UP001156666">
    <property type="component" value="Unassembled WGS sequence"/>
</dbReference>
<name>A0AA37SQF3_9BACT</name>
<accession>A0AA37SQF3</accession>
<gene>
    <name evidence="1" type="ORF">GCM10007940_20840</name>
</gene>
<keyword evidence="2" id="KW-1185">Reference proteome</keyword>
<sequence length="147" mass="17400">MNCTQSEAPYNEFHQLINQEKELLCLLESMKDSINNDWAQINILLNEQVPEDMPAEEKNNMLKVRNADLIRMFESYQSMSDDIKEKLTETEKRDQEMGAQIINLKKELKRIESERMIFFEKSVEESDEKTLNELRALRKKTLNADCH</sequence>
<evidence type="ECO:0000313" key="1">
    <source>
        <dbReference type="EMBL" id="GLR17469.1"/>
    </source>
</evidence>
<dbReference type="AlphaFoldDB" id="A0AA37SQF3"/>